<dbReference type="STRING" id="644282.Deba_0446"/>
<dbReference type="GO" id="GO:0008253">
    <property type="term" value="F:5'-nucleotidase activity"/>
    <property type="evidence" value="ECO:0007669"/>
    <property type="project" value="UniProtKB-UniRule"/>
</dbReference>
<dbReference type="FunFam" id="3.40.1210.10:FF:000001">
    <property type="entry name" value="5'/3'-nucleotidase SurE"/>
    <property type="match status" value="1"/>
</dbReference>
<feature type="binding site" evidence="9">
    <location>
        <position position="9"/>
    </location>
    <ligand>
        <name>a divalent metal cation</name>
        <dbReference type="ChEBI" id="CHEBI:60240"/>
    </ligand>
</feature>
<dbReference type="GO" id="GO:0008254">
    <property type="term" value="F:3'-nucleotidase activity"/>
    <property type="evidence" value="ECO:0007669"/>
    <property type="project" value="TreeGrafter"/>
</dbReference>
<name>E1QE33_DESB2</name>
<feature type="domain" description="Survival protein SurE-like phosphatase/nucleotidase" evidence="10">
    <location>
        <begin position="3"/>
        <end position="185"/>
    </location>
</feature>
<dbReference type="InterPro" id="IPR030048">
    <property type="entry name" value="SurE"/>
</dbReference>
<comment type="cofactor">
    <cofactor evidence="2">
        <name>Mg(2+)</name>
        <dbReference type="ChEBI" id="CHEBI:18420"/>
    </cofactor>
</comment>
<dbReference type="Pfam" id="PF01975">
    <property type="entry name" value="SurE"/>
    <property type="match status" value="1"/>
</dbReference>
<dbReference type="GO" id="GO:0005737">
    <property type="term" value="C:cytoplasm"/>
    <property type="evidence" value="ECO:0007669"/>
    <property type="project" value="UniProtKB-SubCell"/>
</dbReference>
<feature type="binding site" evidence="9">
    <location>
        <position position="95"/>
    </location>
    <ligand>
        <name>a divalent metal cation</name>
        <dbReference type="ChEBI" id="CHEBI:60240"/>
    </ligand>
</feature>
<dbReference type="NCBIfam" id="NF001490">
    <property type="entry name" value="PRK00346.1-4"/>
    <property type="match status" value="1"/>
</dbReference>
<comment type="catalytic activity">
    <reaction evidence="1 9">
        <text>a ribonucleoside 5'-phosphate + H2O = a ribonucleoside + phosphate</text>
        <dbReference type="Rhea" id="RHEA:12484"/>
        <dbReference type="ChEBI" id="CHEBI:15377"/>
        <dbReference type="ChEBI" id="CHEBI:18254"/>
        <dbReference type="ChEBI" id="CHEBI:43474"/>
        <dbReference type="ChEBI" id="CHEBI:58043"/>
        <dbReference type="EC" id="3.1.3.5"/>
    </reaction>
</comment>
<feature type="binding site" evidence="9">
    <location>
        <position position="8"/>
    </location>
    <ligand>
        <name>a divalent metal cation</name>
        <dbReference type="ChEBI" id="CHEBI:60240"/>
    </ligand>
</feature>
<dbReference type="InterPro" id="IPR002828">
    <property type="entry name" value="SurE-like_Pase/nucleotidase"/>
</dbReference>
<evidence type="ECO:0000313" key="11">
    <source>
        <dbReference type="EMBL" id="ADK83819.1"/>
    </source>
</evidence>
<dbReference type="InterPro" id="IPR036523">
    <property type="entry name" value="SurE-like_sf"/>
</dbReference>
<dbReference type="EC" id="3.1.3.5" evidence="9"/>
<proteinExistence type="inferred from homology"/>
<dbReference type="GO" id="GO:0004309">
    <property type="term" value="F:exopolyphosphatase activity"/>
    <property type="evidence" value="ECO:0007669"/>
    <property type="project" value="TreeGrafter"/>
</dbReference>
<feature type="binding site" evidence="9">
    <location>
        <position position="39"/>
    </location>
    <ligand>
        <name>a divalent metal cation</name>
        <dbReference type="ChEBI" id="CHEBI:60240"/>
    </ligand>
</feature>
<dbReference type="GO" id="GO:0046872">
    <property type="term" value="F:metal ion binding"/>
    <property type="evidence" value="ECO:0007669"/>
    <property type="project" value="UniProtKB-UniRule"/>
</dbReference>
<dbReference type="NCBIfam" id="NF001492">
    <property type="entry name" value="PRK00346.2-2"/>
    <property type="match status" value="1"/>
</dbReference>
<sequence length="266" mass="28222">MRILLTNDDGVMAAGIGALHQVLCQRHEVFVVAPETEQSAVGHSITLADPIKVRPLSAKTGMNGFAVAGTPADCVKLAMGQLMPQPPDLVVSGINQGANVGVNVLYSGTVSAATEAAILGLRSLAFSLASHTSRDFSHAAAVAAGLIEQYDLLAAPPEVCLNVNIPALPVDQIKGVRLARQSCSRLGERFLRRTDPRGHVYFWQAGESMGVEGGPDTDYPALLEGYVTITPLRHDMTHNQALRRMSEQWRAPRLPGAPAGGDACEK</sequence>
<accession>E1QE33</accession>
<organism evidence="11 12">
    <name type="scientific">Desulfarculus baarsii (strain ATCC 33931 / DSM 2075 / LMG 7858 / VKM B-1802 / 2st14)</name>
    <dbReference type="NCBI Taxonomy" id="644282"/>
    <lineage>
        <taxon>Bacteria</taxon>
        <taxon>Pseudomonadati</taxon>
        <taxon>Thermodesulfobacteriota</taxon>
        <taxon>Desulfarculia</taxon>
        <taxon>Desulfarculales</taxon>
        <taxon>Desulfarculaceae</taxon>
        <taxon>Desulfarculus</taxon>
    </lineage>
</organism>
<dbReference type="eggNOG" id="COG0496">
    <property type="taxonomic scope" value="Bacteria"/>
</dbReference>
<evidence type="ECO:0000256" key="5">
    <source>
        <dbReference type="ARBA" id="ARBA00022490"/>
    </source>
</evidence>
<evidence type="ECO:0000256" key="6">
    <source>
        <dbReference type="ARBA" id="ARBA00022723"/>
    </source>
</evidence>
<keyword evidence="5 9" id="KW-0963">Cytoplasm</keyword>
<dbReference type="HOGENOM" id="CLU_045192_1_3_7"/>
<dbReference type="Proteomes" id="UP000009047">
    <property type="component" value="Chromosome"/>
</dbReference>
<comment type="cofactor">
    <cofactor evidence="9">
        <name>a divalent metal cation</name>
        <dbReference type="ChEBI" id="CHEBI:60240"/>
    </cofactor>
    <text evidence="9">Binds 1 divalent metal cation per subunit.</text>
</comment>
<evidence type="ECO:0000256" key="9">
    <source>
        <dbReference type="HAMAP-Rule" id="MF_00060"/>
    </source>
</evidence>
<evidence type="ECO:0000259" key="10">
    <source>
        <dbReference type="Pfam" id="PF01975"/>
    </source>
</evidence>
<dbReference type="Gene3D" id="3.40.1210.10">
    <property type="entry name" value="Survival protein SurE-like phosphatase/nucleotidase"/>
    <property type="match status" value="1"/>
</dbReference>
<evidence type="ECO:0000256" key="8">
    <source>
        <dbReference type="ARBA" id="ARBA00022801"/>
    </source>
</evidence>
<evidence type="ECO:0000256" key="2">
    <source>
        <dbReference type="ARBA" id="ARBA00001946"/>
    </source>
</evidence>
<dbReference type="NCBIfam" id="TIGR00087">
    <property type="entry name" value="surE"/>
    <property type="match status" value="1"/>
</dbReference>
<dbReference type="GO" id="GO:0000166">
    <property type="term" value="F:nucleotide binding"/>
    <property type="evidence" value="ECO:0007669"/>
    <property type="project" value="UniProtKB-KW"/>
</dbReference>
<dbReference type="SUPFAM" id="SSF64167">
    <property type="entry name" value="SurE-like"/>
    <property type="match status" value="1"/>
</dbReference>
<keyword evidence="8 9" id="KW-0378">Hydrolase</keyword>
<evidence type="ECO:0000256" key="4">
    <source>
        <dbReference type="ARBA" id="ARBA00011062"/>
    </source>
</evidence>
<evidence type="ECO:0000313" key="12">
    <source>
        <dbReference type="Proteomes" id="UP000009047"/>
    </source>
</evidence>
<dbReference type="KEGG" id="dbr:Deba_0446"/>
<dbReference type="AlphaFoldDB" id="E1QE33"/>
<comment type="function">
    <text evidence="9">Nucleotidase that shows phosphatase activity on nucleoside 5'-monophosphates.</text>
</comment>
<keyword evidence="7 9" id="KW-0547">Nucleotide-binding</keyword>
<dbReference type="RefSeq" id="WP_013257275.1">
    <property type="nucleotide sequence ID" value="NC_014365.1"/>
</dbReference>
<evidence type="ECO:0000256" key="1">
    <source>
        <dbReference type="ARBA" id="ARBA00000815"/>
    </source>
</evidence>
<protein>
    <recommendedName>
        <fullName evidence="9">5'-nucleotidase SurE</fullName>
        <ecNumber evidence="9">3.1.3.5</ecNumber>
    </recommendedName>
    <alternativeName>
        <fullName evidence="9">Nucleoside 5'-monophosphate phosphohydrolase</fullName>
    </alternativeName>
</protein>
<keyword evidence="6 9" id="KW-0479">Metal-binding</keyword>
<gene>
    <name evidence="9" type="primary">surE</name>
    <name evidence="11" type="ordered locus">Deba_0446</name>
</gene>
<reference evidence="11 12" key="1">
    <citation type="journal article" date="2010" name="Stand. Genomic Sci.">
        <title>Complete genome sequence of Desulfarculus baarsii type strain (2st14).</title>
        <authorList>
            <person name="Sun H."/>
            <person name="Spring S."/>
            <person name="Lapidus A."/>
            <person name="Davenport K."/>
            <person name="Del Rio T.G."/>
            <person name="Tice H."/>
            <person name="Nolan M."/>
            <person name="Copeland A."/>
            <person name="Cheng J.F."/>
            <person name="Lucas S."/>
            <person name="Tapia R."/>
            <person name="Goodwin L."/>
            <person name="Pitluck S."/>
            <person name="Ivanova N."/>
            <person name="Pagani I."/>
            <person name="Mavromatis K."/>
            <person name="Ovchinnikova G."/>
            <person name="Pati A."/>
            <person name="Chen A."/>
            <person name="Palaniappan K."/>
            <person name="Hauser L."/>
            <person name="Chang Y.J."/>
            <person name="Jeffries C.D."/>
            <person name="Detter J.C."/>
            <person name="Han C."/>
            <person name="Rohde M."/>
            <person name="Brambilla E."/>
            <person name="Goker M."/>
            <person name="Woyke T."/>
            <person name="Bristow J."/>
            <person name="Eisen J.A."/>
            <person name="Markowitz V."/>
            <person name="Hugenholtz P."/>
            <person name="Kyrpides N.C."/>
            <person name="Klenk H.P."/>
            <person name="Land M."/>
        </authorList>
    </citation>
    <scope>NUCLEOTIDE SEQUENCE [LARGE SCALE GENOMIC DNA]</scope>
    <source>
        <strain evidence="12">ATCC 33931 / DSM 2075 / LMG 7858 / VKM B-1802 / 2st14</strain>
    </source>
</reference>
<comment type="similarity">
    <text evidence="4 9">Belongs to the SurE nucleotidase family.</text>
</comment>
<comment type="subcellular location">
    <subcellularLocation>
        <location evidence="3 9">Cytoplasm</location>
    </subcellularLocation>
</comment>
<dbReference type="HAMAP" id="MF_00060">
    <property type="entry name" value="SurE"/>
    <property type="match status" value="1"/>
</dbReference>
<dbReference type="PANTHER" id="PTHR30457:SF12">
    <property type="entry name" value="5'_3'-NUCLEOTIDASE SURE"/>
    <property type="match status" value="1"/>
</dbReference>
<dbReference type="EMBL" id="CP002085">
    <property type="protein sequence ID" value="ADK83819.1"/>
    <property type="molecule type" value="Genomic_DNA"/>
</dbReference>
<dbReference type="PANTHER" id="PTHR30457">
    <property type="entry name" value="5'-NUCLEOTIDASE SURE"/>
    <property type="match status" value="1"/>
</dbReference>
<evidence type="ECO:0000256" key="7">
    <source>
        <dbReference type="ARBA" id="ARBA00022741"/>
    </source>
</evidence>
<dbReference type="OrthoDB" id="9780815at2"/>
<keyword evidence="12" id="KW-1185">Reference proteome</keyword>
<evidence type="ECO:0000256" key="3">
    <source>
        <dbReference type="ARBA" id="ARBA00004496"/>
    </source>
</evidence>